<keyword evidence="1 3" id="KW-0863">Zinc-finger</keyword>
<evidence type="ECO:0000313" key="6">
    <source>
        <dbReference type="EMBL" id="PFX25148.1"/>
    </source>
</evidence>
<keyword evidence="1 3" id="KW-0479">Metal-binding</keyword>
<feature type="region of interest" description="Disordered" evidence="4">
    <location>
        <begin position="674"/>
        <end position="709"/>
    </location>
</feature>
<reference evidence="7" key="1">
    <citation type="journal article" date="2017" name="bioRxiv">
        <title>Comparative analysis of the genomes of Stylophora pistillata and Acropora digitifera provides evidence for extensive differences between species of corals.</title>
        <authorList>
            <person name="Voolstra C.R."/>
            <person name="Li Y."/>
            <person name="Liew Y.J."/>
            <person name="Baumgarten S."/>
            <person name="Zoccola D."/>
            <person name="Flot J.-F."/>
            <person name="Tambutte S."/>
            <person name="Allemand D."/>
            <person name="Aranda M."/>
        </authorList>
    </citation>
    <scope>NUCLEOTIDE SEQUENCE [LARGE SCALE GENOMIC DNA]</scope>
</reference>
<evidence type="ECO:0000313" key="7">
    <source>
        <dbReference type="Proteomes" id="UP000225706"/>
    </source>
</evidence>
<feature type="domain" description="RING-type" evidence="5">
    <location>
        <begin position="926"/>
        <end position="965"/>
    </location>
</feature>
<proteinExistence type="predicted"/>
<dbReference type="SUPFAM" id="SSF57850">
    <property type="entry name" value="RING/U-box"/>
    <property type="match status" value="1"/>
</dbReference>
<evidence type="ECO:0000256" key="4">
    <source>
        <dbReference type="SAM" id="MobiDB-lite"/>
    </source>
</evidence>
<dbReference type="SMART" id="SM00184">
    <property type="entry name" value="RING"/>
    <property type="match status" value="1"/>
</dbReference>
<comment type="caution">
    <text evidence="6">The sequence shown here is derived from an EMBL/GenBank/DDBJ whole genome shotgun (WGS) entry which is preliminary data.</text>
</comment>
<feature type="compositionally biased region" description="Low complexity" evidence="4">
    <location>
        <begin position="695"/>
        <end position="704"/>
    </location>
</feature>
<organism evidence="6 7">
    <name type="scientific">Stylophora pistillata</name>
    <name type="common">Smooth cauliflower coral</name>
    <dbReference type="NCBI Taxonomy" id="50429"/>
    <lineage>
        <taxon>Eukaryota</taxon>
        <taxon>Metazoa</taxon>
        <taxon>Cnidaria</taxon>
        <taxon>Anthozoa</taxon>
        <taxon>Hexacorallia</taxon>
        <taxon>Scleractinia</taxon>
        <taxon>Astrocoeniina</taxon>
        <taxon>Pocilloporidae</taxon>
        <taxon>Stylophora</taxon>
    </lineage>
</organism>
<feature type="compositionally biased region" description="Basic and acidic residues" evidence="4">
    <location>
        <begin position="995"/>
        <end position="1026"/>
    </location>
</feature>
<dbReference type="EMBL" id="LSMT01000158">
    <property type="protein sequence ID" value="PFX25148.1"/>
    <property type="molecule type" value="Genomic_DNA"/>
</dbReference>
<keyword evidence="7" id="KW-1185">Reference proteome</keyword>
<accession>A0A2B4S991</accession>
<dbReference type="OrthoDB" id="411372at2759"/>
<protein>
    <recommendedName>
        <fullName evidence="5">RING-type domain-containing protein</fullName>
    </recommendedName>
</protein>
<dbReference type="GO" id="GO:0008270">
    <property type="term" value="F:zinc ion binding"/>
    <property type="evidence" value="ECO:0007669"/>
    <property type="project" value="UniProtKB-KW"/>
</dbReference>
<name>A0A2B4S991_STYPI</name>
<dbReference type="CDD" id="cd16448">
    <property type="entry name" value="RING-H2"/>
    <property type="match status" value="1"/>
</dbReference>
<dbReference type="InterPro" id="IPR001841">
    <property type="entry name" value="Znf_RING"/>
</dbReference>
<dbReference type="Proteomes" id="UP000225706">
    <property type="component" value="Unassembled WGS sequence"/>
</dbReference>
<evidence type="ECO:0000256" key="3">
    <source>
        <dbReference type="PROSITE-ProRule" id="PRU00175"/>
    </source>
</evidence>
<dbReference type="PROSITE" id="PS50089">
    <property type="entry name" value="ZF_RING_2"/>
    <property type="match status" value="1"/>
</dbReference>
<sequence length="1072" mass="120798">MECIINVGGLHLRHCRHVGGDLTLPPRLGWNYHLNCQKKCTELPPNKGKVQIPHPRVGMIVKYLWVSQGGGREDVEALNRSAHHQMMSSVDKEGRHCVSAGRKESSEEQGKLTAVHNVSTVMDMKQRLKDENKKLKEIVQEITEWVGLDYSQIMEKGGLTLIQHSLQKILKSFVIAEKENGKSTITNSNLSCKLQDEITCYQNQCHDLKEEMTEVEEKQKLCKVNYQDPQAELGRQLFEESKERRCWRICEPLNELVSGRRMLDRMTGAWTCKPLGGPGLLDKAGFLLQQRPQNISNSYARDLLEGIHCFDPVEKLDVPLHNGDRSYGRESYALQESKQGLMEKVLPCLEDVHKETCSGKETGISSDTSTTSLTLLVSSQSHESAAEKSNCEEGLVADYHRGLETKDDLLPNEIPQETCSVKRVCSCFNKEESREDHGIEFNQSPGPSFTTVGRENDKGTFAFKSLICELQDEVAFYQDQCCELREELVNLKKKWKFCEDEKQDLQAEVGRQLFLESKERRCSKIYQPPSGHADGTSMPGRVRGASHDLSVTGAKLLGGAGPLNKSGEEFGLKVACGAGDERDREGSYESSLHDGAEEQFNFNHHFNGTVDGAVNLPDRVQDSTMPVDITGVNQVSLPCGDTTQRQNISGAGITAPKDTATDQSDCLVGNQSSTWEHLGARPRDRLIPTARRSPEPSSSHSSFSNLAPGQVAGPVAHGVANVFIARHSEDKHLHESLYYTNAQMLTENSSSHRASLGDSMINLMDSNRSKPYCGHVAFRPDPVSQMHSSLSPQTSGAYKIRRPSMCEEYQSFLCVYCNDIVNSLNEVVAVAEAKEREIRAERGLQTTTWILQSLESPHNSYQASEEGIEAAEARIQARWPWFGRWFCTCADGMHNNQDVDVICTDCIMYKYCGPCRGRPQSGHDECCLCMQDTFSGLQVLPCSHKIHLQCLIWLIQRNVLHCPACLSTFVPTRRKSPFLTEIPLSVETIARSRDVSVGKKERKKDGERERERQKERERKKERNKERKKERKKQRKKEESLKHSKKQTCLVTMIRLRSDVSIIRRLWQPLQSM</sequence>
<evidence type="ECO:0000256" key="2">
    <source>
        <dbReference type="ARBA" id="ARBA00022833"/>
    </source>
</evidence>
<evidence type="ECO:0000259" key="5">
    <source>
        <dbReference type="PROSITE" id="PS50089"/>
    </source>
</evidence>
<feature type="region of interest" description="Disordered" evidence="4">
    <location>
        <begin position="995"/>
        <end position="1045"/>
    </location>
</feature>
<evidence type="ECO:0000256" key="1">
    <source>
        <dbReference type="ARBA" id="ARBA00022771"/>
    </source>
</evidence>
<keyword evidence="2" id="KW-0862">Zinc</keyword>
<gene>
    <name evidence="6" type="ORF">AWC38_SpisGene10218</name>
</gene>
<dbReference type="AlphaFoldDB" id="A0A2B4S991"/>